<reference evidence="2 3" key="1">
    <citation type="submission" date="2017-07" db="EMBL/GenBank/DDBJ databases">
        <authorList>
            <person name="Talla V."/>
            <person name="Backstrom N."/>
        </authorList>
    </citation>
    <scope>NUCLEOTIDE SEQUENCE [LARGE SCALE GENOMIC DNA]</scope>
</reference>
<dbReference type="AlphaFoldDB" id="A0A5E4PQD5"/>
<proteinExistence type="predicted"/>
<protein>
    <submittedName>
        <fullName evidence="2">Uncharacterized protein</fullName>
    </submittedName>
</protein>
<dbReference type="Proteomes" id="UP000324832">
    <property type="component" value="Unassembled WGS sequence"/>
</dbReference>
<gene>
    <name evidence="2" type="ORF">LSINAPIS_LOCUS1131</name>
</gene>
<organism evidence="2 3">
    <name type="scientific">Leptidea sinapis</name>
    <dbReference type="NCBI Taxonomy" id="189913"/>
    <lineage>
        <taxon>Eukaryota</taxon>
        <taxon>Metazoa</taxon>
        <taxon>Ecdysozoa</taxon>
        <taxon>Arthropoda</taxon>
        <taxon>Hexapoda</taxon>
        <taxon>Insecta</taxon>
        <taxon>Pterygota</taxon>
        <taxon>Neoptera</taxon>
        <taxon>Endopterygota</taxon>
        <taxon>Lepidoptera</taxon>
        <taxon>Glossata</taxon>
        <taxon>Ditrysia</taxon>
        <taxon>Papilionoidea</taxon>
        <taxon>Pieridae</taxon>
        <taxon>Dismorphiinae</taxon>
        <taxon>Leptidea</taxon>
    </lineage>
</organism>
<feature type="signal peptide" evidence="1">
    <location>
        <begin position="1"/>
        <end position="19"/>
    </location>
</feature>
<feature type="chain" id="PRO_5023074654" evidence="1">
    <location>
        <begin position="20"/>
        <end position="115"/>
    </location>
</feature>
<evidence type="ECO:0000313" key="3">
    <source>
        <dbReference type="Proteomes" id="UP000324832"/>
    </source>
</evidence>
<evidence type="ECO:0000313" key="2">
    <source>
        <dbReference type="EMBL" id="VVC87554.1"/>
    </source>
</evidence>
<sequence>MLLVQVVFCTVLYMFSSECLEYHGRLSRACVQEYYNMFITRQIPLRTYKYYHEDLVPEAFDYNLLAPQELSFGWRIVGGKLVDITDVPFQLNRPGLSHLLPLHSPTLEQLWSPQT</sequence>
<keyword evidence="1" id="KW-0732">Signal</keyword>
<keyword evidence="3" id="KW-1185">Reference proteome</keyword>
<dbReference type="EMBL" id="FZQP02000138">
    <property type="protein sequence ID" value="VVC87554.1"/>
    <property type="molecule type" value="Genomic_DNA"/>
</dbReference>
<name>A0A5E4PQD5_9NEOP</name>
<accession>A0A5E4PQD5</accession>
<evidence type="ECO:0000256" key="1">
    <source>
        <dbReference type="SAM" id="SignalP"/>
    </source>
</evidence>